<protein>
    <submittedName>
        <fullName evidence="2">Uncharacterized protein</fullName>
    </submittedName>
</protein>
<keyword evidence="1" id="KW-0732">Signal</keyword>
<gene>
    <name evidence="2" type="ORF">PLEPLA_LOCUS27761</name>
</gene>
<dbReference type="EMBL" id="CADEAL010002378">
    <property type="protein sequence ID" value="CAB1439995.1"/>
    <property type="molecule type" value="Genomic_DNA"/>
</dbReference>
<dbReference type="Proteomes" id="UP001153269">
    <property type="component" value="Unassembled WGS sequence"/>
</dbReference>
<evidence type="ECO:0000256" key="1">
    <source>
        <dbReference type="SAM" id="SignalP"/>
    </source>
</evidence>
<proteinExistence type="predicted"/>
<dbReference type="AlphaFoldDB" id="A0A9N7UZ13"/>
<evidence type="ECO:0000313" key="2">
    <source>
        <dbReference type="EMBL" id="CAB1439995.1"/>
    </source>
</evidence>
<keyword evidence="3" id="KW-1185">Reference proteome</keyword>
<reference evidence="2" key="1">
    <citation type="submission" date="2020-03" db="EMBL/GenBank/DDBJ databases">
        <authorList>
            <person name="Weist P."/>
        </authorList>
    </citation>
    <scope>NUCLEOTIDE SEQUENCE</scope>
</reference>
<comment type="caution">
    <text evidence="2">The sequence shown here is derived from an EMBL/GenBank/DDBJ whole genome shotgun (WGS) entry which is preliminary data.</text>
</comment>
<sequence>MVPVILVLCASMCSVLRVKVLSHVQGLQGLQALASLPTRDQEQWLQGAWRQEQSIRQRHSGAVPSTRLSAAGECGISDMTTAGFSRALQGSGIWAAFTASFSALRQAGAGVDPQPGQQMLHQHYGFHL</sequence>
<accession>A0A9N7UZ13</accession>
<evidence type="ECO:0000313" key="3">
    <source>
        <dbReference type="Proteomes" id="UP001153269"/>
    </source>
</evidence>
<feature type="signal peptide" evidence="1">
    <location>
        <begin position="1"/>
        <end position="17"/>
    </location>
</feature>
<name>A0A9N7UZ13_PLEPL</name>
<organism evidence="2 3">
    <name type="scientific">Pleuronectes platessa</name>
    <name type="common">European plaice</name>
    <dbReference type="NCBI Taxonomy" id="8262"/>
    <lineage>
        <taxon>Eukaryota</taxon>
        <taxon>Metazoa</taxon>
        <taxon>Chordata</taxon>
        <taxon>Craniata</taxon>
        <taxon>Vertebrata</taxon>
        <taxon>Euteleostomi</taxon>
        <taxon>Actinopterygii</taxon>
        <taxon>Neopterygii</taxon>
        <taxon>Teleostei</taxon>
        <taxon>Neoteleostei</taxon>
        <taxon>Acanthomorphata</taxon>
        <taxon>Carangaria</taxon>
        <taxon>Pleuronectiformes</taxon>
        <taxon>Pleuronectoidei</taxon>
        <taxon>Pleuronectidae</taxon>
        <taxon>Pleuronectes</taxon>
    </lineage>
</organism>
<feature type="chain" id="PRO_5040155475" evidence="1">
    <location>
        <begin position="18"/>
        <end position="128"/>
    </location>
</feature>